<evidence type="ECO:0000313" key="2">
    <source>
        <dbReference type="EMBL" id="TNN79793.1"/>
    </source>
</evidence>
<name>A0A4Z2IRH6_9TELE</name>
<accession>A0A4Z2IRH6</accession>
<dbReference type="Proteomes" id="UP000314294">
    <property type="component" value="Unassembled WGS sequence"/>
</dbReference>
<dbReference type="AlphaFoldDB" id="A0A4Z2IRH6"/>
<evidence type="ECO:0000256" key="1">
    <source>
        <dbReference type="SAM" id="MobiDB-lite"/>
    </source>
</evidence>
<keyword evidence="3" id="KW-1185">Reference proteome</keyword>
<evidence type="ECO:0000313" key="3">
    <source>
        <dbReference type="Proteomes" id="UP000314294"/>
    </source>
</evidence>
<proteinExistence type="predicted"/>
<sequence>MSFVPCERLPWKQEERSISDPFEAIYPEYESEDVKVCHLATIIQRPEVASDRFAGGESSGKDEEERRPPCSSERRRRSRG</sequence>
<reference evidence="2 3" key="1">
    <citation type="submission" date="2019-03" db="EMBL/GenBank/DDBJ databases">
        <title>First draft genome of Liparis tanakae, snailfish: a comprehensive survey of snailfish specific genes.</title>
        <authorList>
            <person name="Kim W."/>
            <person name="Song I."/>
            <person name="Jeong J.-H."/>
            <person name="Kim D."/>
            <person name="Kim S."/>
            <person name="Ryu S."/>
            <person name="Song J.Y."/>
            <person name="Lee S.K."/>
        </authorList>
    </citation>
    <scope>NUCLEOTIDE SEQUENCE [LARGE SCALE GENOMIC DNA]</scope>
    <source>
        <tissue evidence="2">Muscle</tissue>
    </source>
</reference>
<feature type="region of interest" description="Disordered" evidence="1">
    <location>
        <begin position="48"/>
        <end position="80"/>
    </location>
</feature>
<gene>
    <name evidence="2" type="ORF">EYF80_009830</name>
</gene>
<dbReference type="EMBL" id="SRLO01000060">
    <property type="protein sequence ID" value="TNN79793.1"/>
    <property type="molecule type" value="Genomic_DNA"/>
</dbReference>
<protein>
    <submittedName>
        <fullName evidence="2">Uncharacterized protein</fullName>
    </submittedName>
</protein>
<feature type="compositionally biased region" description="Basic and acidic residues" evidence="1">
    <location>
        <begin position="59"/>
        <end position="68"/>
    </location>
</feature>
<comment type="caution">
    <text evidence="2">The sequence shown here is derived from an EMBL/GenBank/DDBJ whole genome shotgun (WGS) entry which is preliminary data.</text>
</comment>
<organism evidence="2 3">
    <name type="scientific">Liparis tanakae</name>
    <name type="common">Tanaka's snailfish</name>
    <dbReference type="NCBI Taxonomy" id="230148"/>
    <lineage>
        <taxon>Eukaryota</taxon>
        <taxon>Metazoa</taxon>
        <taxon>Chordata</taxon>
        <taxon>Craniata</taxon>
        <taxon>Vertebrata</taxon>
        <taxon>Euteleostomi</taxon>
        <taxon>Actinopterygii</taxon>
        <taxon>Neopterygii</taxon>
        <taxon>Teleostei</taxon>
        <taxon>Neoteleostei</taxon>
        <taxon>Acanthomorphata</taxon>
        <taxon>Eupercaria</taxon>
        <taxon>Perciformes</taxon>
        <taxon>Cottioidei</taxon>
        <taxon>Cottales</taxon>
        <taxon>Liparidae</taxon>
        <taxon>Liparis</taxon>
    </lineage>
</organism>